<evidence type="ECO:0000313" key="3">
    <source>
        <dbReference type="Proteomes" id="UP001385951"/>
    </source>
</evidence>
<gene>
    <name evidence="2" type="ORF">QCA50_005390</name>
</gene>
<protein>
    <submittedName>
        <fullName evidence="2">Uncharacterized protein</fullName>
    </submittedName>
</protein>
<comment type="caution">
    <text evidence="2">The sequence shown here is derived from an EMBL/GenBank/DDBJ whole genome shotgun (WGS) entry which is preliminary data.</text>
</comment>
<dbReference type="AlphaFoldDB" id="A0AAW0GLK6"/>
<keyword evidence="1" id="KW-0472">Membrane</keyword>
<dbReference type="Proteomes" id="UP001385951">
    <property type="component" value="Unassembled WGS sequence"/>
</dbReference>
<feature type="transmembrane region" description="Helical" evidence="1">
    <location>
        <begin position="54"/>
        <end position="72"/>
    </location>
</feature>
<proteinExistence type="predicted"/>
<organism evidence="2 3">
    <name type="scientific">Cerrena zonata</name>
    <dbReference type="NCBI Taxonomy" id="2478898"/>
    <lineage>
        <taxon>Eukaryota</taxon>
        <taxon>Fungi</taxon>
        <taxon>Dikarya</taxon>
        <taxon>Basidiomycota</taxon>
        <taxon>Agaricomycotina</taxon>
        <taxon>Agaricomycetes</taxon>
        <taxon>Polyporales</taxon>
        <taxon>Cerrenaceae</taxon>
        <taxon>Cerrena</taxon>
    </lineage>
</organism>
<accession>A0AAW0GLK6</accession>
<evidence type="ECO:0000313" key="2">
    <source>
        <dbReference type="EMBL" id="KAK7691985.1"/>
    </source>
</evidence>
<keyword evidence="3" id="KW-1185">Reference proteome</keyword>
<keyword evidence="1" id="KW-1133">Transmembrane helix</keyword>
<sequence>MPGDLKTNYWRKTRSNAFGNNSRSLLPAPIQLARTSFISRHSHPRGMFSRFTKAFLFIILALFLLASLAFLHPPSRAYIDPWTGDLFGDRGVEQDLHALSSSQRQHNLPGLIEGYCI</sequence>
<reference evidence="2 3" key="1">
    <citation type="submission" date="2022-09" db="EMBL/GenBank/DDBJ databases">
        <authorList>
            <person name="Palmer J.M."/>
        </authorList>
    </citation>
    <scope>NUCLEOTIDE SEQUENCE [LARGE SCALE GENOMIC DNA]</scope>
    <source>
        <strain evidence="2 3">DSM 7382</strain>
    </source>
</reference>
<keyword evidence="1" id="KW-0812">Transmembrane</keyword>
<evidence type="ECO:0000256" key="1">
    <source>
        <dbReference type="SAM" id="Phobius"/>
    </source>
</evidence>
<name>A0AAW0GLK6_9APHY</name>
<dbReference type="EMBL" id="JASBNA010000005">
    <property type="protein sequence ID" value="KAK7691985.1"/>
    <property type="molecule type" value="Genomic_DNA"/>
</dbReference>